<dbReference type="GO" id="GO:0055085">
    <property type="term" value="P:transmembrane transport"/>
    <property type="evidence" value="ECO:0007669"/>
    <property type="project" value="InterPro"/>
</dbReference>
<keyword evidence="6 7" id="KW-0472">Membrane</keyword>
<keyword evidence="4 7" id="KW-0812">Transmembrane</keyword>
<evidence type="ECO:0000256" key="4">
    <source>
        <dbReference type="ARBA" id="ARBA00022692"/>
    </source>
</evidence>
<evidence type="ECO:0000259" key="8">
    <source>
        <dbReference type="PROSITE" id="PS50928"/>
    </source>
</evidence>
<dbReference type="Proteomes" id="UP000249091">
    <property type="component" value="Chromosome 1"/>
</dbReference>
<dbReference type="InterPro" id="IPR035906">
    <property type="entry name" value="MetI-like_sf"/>
</dbReference>
<keyword evidence="10" id="KW-1185">Reference proteome</keyword>
<dbReference type="RefSeq" id="WP_169848918.1">
    <property type="nucleotide sequence ID" value="NZ_JAFBBL010000001.1"/>
</dbReference>
<evidence type="ECO:0000256" key="2">
    <source>
        <dbReference type="ARBA" id="ARBA00022448"/>
    </source>
</evidence>
<feature type="transmembrane region" description="Helical" evidence="7">
    <location>
        <begin position="172"/>
        <end position="197"/>
    </location>
</feature>
<dbReference type="SUPFAM" id="SSF161098">
    <property type="entry name" value="MetI-like"/>
    <property type="match status" value="1"/>
</dbReference>
<dbReference type="InterPro" id="IPR000515">
    <property type="entry name" value="MetI-like"/>
</dbReference>
<evidence type="ECO:0000256" key="3">
    <source>
        <dbReference type="ARBA" id="ARBA00022475"/>
    </source>
</evidence>
<dbReference type="GO" id="GO:0005886">
    <property type="term" value="C:plasma membrane"/>
    <property type="evidence" value="ECO:0007669"/>
    <property type="project" value="UniProtKB-SubCell"/>
</dbReference>
<proteinExistence type="inferred from homology"/>
<evidence type="ECO:0000256" key="1">
    <source>
        <dbReference type="ARBA" id="ARBA00004651"/>
    </source>
</evidence>
<keyword evidence="3" id="KW-1003">Cell membrane</keyword>
<feature type="transmembrane region" description="Helical" evidence="7">
    <location>
        <begin position="12"/>
        <end position="31"/>
    </location>
</feature>
<keyword evidence="5 7" id="KW-1133">Transmembrane helix</keyword>
<comment type="subcellular location">
    <subcellularLocation>
        <location evidence="1 7">Cell membrane</location>
        <topology evidence="1 7">Multi-pass membrane protein</topology>
    </subcellularLocation>
</comment>
<comment type="similarity">
    <text evidence="7">Belongs to the binding-protein-dependent transport system permease family.</text>
</comment>
<evidence type="ECO:0000256" key="7">
    <source>
        <dbReference type="RuleBase" id="RU363032"/>
    </source>
</evidence>
<dbReference type="STRING" id="1219011.GCA_001895045_03341"/>
<dbReference type="PANTHER" id="PTHR30151">
    <property type="entry name" value="ALKANE SULFONATE ABC TRANSPORTER-RELATED, MEMBRANE SUBUNIT"/>
    <property type="match status" value="1"/>
</dbReference>
<protein>
    <submittedName>
        <fullName evidence="9">ABC transporter permease</fullName>
    </submittedName>
</protein>
<feature type="transmembrane region" description="Helical" evidence="7">
    <location>
        <begin position="51"/>
        <end position="74"/>
    </location>
</feature>
<evidence type="ECO:0000313" key="10">
    <source>
        <dbReference type="Proteomes" id="UP000249091"/>
    </source>
</evidence>
<organism evidence="9 10">
    <name type="scientific">Rhodococcus coprophilus</name>
    <dbReference type="NCBI Taxonomy" id="38310"/>
    <lineage>
        <taxon>Bacteria</taxon>
        <taxon>Bacillati</taxon>
        <taxon>Actinomycetota</taxon>
        <taxon>Actinomycetes</taxon>
        <taxon>Mycobacteriales</taxon>
        <taxon>Nocardiaceae</taxon>
        <taxon>Rhodococcus</taxon>
    </lineage>
</organism>
<feature type="transmembrane region" description="Helical" evidence="7">
    <location>
        <begin position="116"/>
        <end position="137"/>
    </location>
</feature>
<evidence type="ECO:0000256" key="6">
    <source>
        <dbReference type="ARBA" id="ARBA00023136"/>
    </source>
</evidence>
<dbReference type="AlphaFoldDB" id="A0A2X4UC63"/>
<feature type="domain" description="ABC transmembrane type-1" evidence="8">
    <location>
        <begin position="56"/>
        <end position="240"/>
    </location>
</feature>
<dbReference type="KEGG" id="rcr:NCTC10994_03394"/>
<dbReference type="Pfam" id="PF00528">
    <property type="entry name" value="BPD_transp_1"/>
    <property type="match status" value="1"/>
</dbReference>
<name>A0A2X4UC63_9NOCA</name>
<keyword evidence="2 7" id="KW-0813">Transport</keyword>
<evidence type="ECO:0000313" key="9">
    <source>
        <dbReference type="EMBL" id="SQI36723.1"/>
    </source>
</evidence>
<feature type="transmembrane region" description="Helical" evidence="7">
    <location>
        <begin position="217"/>
        <end position="240"/>
    </location>
</feature>
<dbReference type="PANTHER" id="PTHR30151:SF41">
    <property type="entry name" value="ABC TRANSPORTER PERMEASE PROTEIN"/>
    <property type="match status" value="1"/>
</dbReference>
<sequence>MSAVRAVVARYWILPVLLFVWWAVVAVNDFNQIVMPYPQDVFAAIIRDRDAYVTALLPTLGLSLGGLAAGLLAGGTCAVLVWSSRLVAGVLTPMALLLNSVPVVAMIPVLARVLGYGQLTVFVVTAIICFLPAFVFVGARLATPPASLGDVYTVLGANKAVRLRRLLLPHALPGFLVALRVSAPTAVLAVLLGQYLMGAGGLGKMFSSSITYSQNQHAWGVAVVATVVSTTLFFAARAVADRAVARLT</sequence>
<reference evidence="9 10" key="1">
    <citation type="submission" date="2018-06" db="EMBL/GenBank/DDBJ databases">
        <authorList>
            <consortium name="Pathogen Informatics"/>
            <person name="Doyle S."/>
        </authorList>
    </citation>
    <scope>NUCLEOTIDE SEQUENCE [LARGE SCALE GENOMIC DNA]</scope>
    <source>
        <strain evidence="9 10">NCTC10994</strain>
    </source>
</reference>
<feature type="transmembrane region" description="Helical" evidence="7">
    <location>
        <begin position="86"/>
        <end position="110"/>
    </location>
</feature>
<dbReference type="EMBL" id="LS483468">
    <property type="protein sequence ID" value="SQI36723.1"/>
    <property type="molecule type" value="Genomic_DNA"/>
</dbReference>
<dbReference type="Gene3D" id="1.10.3720.10">
    <property type="entry name" value="MetI-like"/>
    <property type="match status" value="1"/>
</dbReference>
<gene>
    <name evidence="9" type="ORF">NCTC10994_03394</name>
</gene>
<evidence type="ECO:0000256" key="5">
    <source>
        <dbReference type="ARBA" id="ARBA00022989"/>
    </source>
</evidence>
<dbReference type="PROSITE" id="PS50928">
    <property type="entry name" value="ABC_TM1"/>
    <property type="match status" value="1"/>
</dbReference>
<accession>A0A2X4UC63</accession>